<proteinExistence type="predicted"/>
<feature type="non-terminal residue" evidence="2">
    <location>
        <position position="150"/>
    </location>
</feature>
<gene>
    <name evidence="2" type="primary">Tp53tg5</name>
    <name evidence="2" type="ORF">CASCAS_R12298</name>
</gene>
<dbReference type="AlphaFoldDB" id="A0A7K8NI34"/>
<evidence type="ECO:0000313" key="3">
    <source>
        <dbReference type="Proteomes" id="UP000524187"/>
    </source>
</evidence>
<sequence length="150" mass="16253">WQILREVSLLKLLKHTNRRVARLHALAVRCWRAVRAKGPPCLQPAPAGERSPLPEPEGDAADSPVGDADRTADAAMDPAAGAPPGDPRPGAGRRVAEEAERGLLEALPQRVYMPAPKVLCRPSAQRWVKPCCTRSCGDSLEHALATRYLQ</sequence>
<dbReference type="Proteomes" id="UP000524187">
    <property type="component" value="Unassembled WGS sequence"/>
</dbReference>
<dbReference type="Pfam" id="PF15331">
    <property type="entry name" value="TP53IP5"/>
    <property type="match status" value="2"/>
</dbReference>
<evidence type="ECO:0000256" key="1">
    <source>
        <dbReference type="SAM" id="MobiDB-lite"/>
    </source>
</evidence>
<keyword evidence="3" id="KW-1185">Reference proteome</keyword>
<dbReference type="PANTHER" id="PTHR15562:SF0">
    <property type="entry name" value="TP53-TARGET GENE 5 PROTEIN"/>
    <property type="match status" value="1"/>
</dbReference>
<name>A0A7K8NI34_CASCA</name>
<feature type="region of interest" description="Disordered" evidence="1">
    <location>
        <begin position="41"/>
        <end position="99"/>
    </location>
</feature>
<accession>A0A7K8NI34</accession>
<evidence type="ECO:0000313" key="2">
    <source>
        <dbReference type="EMBL" id="NXE52944.1"/>
    </source>
</evidence>
<dbReference type="EMBL" id="VWPT01000144">
    <property type="protein sequence ID" value="NXE52944.1"/>
    <property type="molecule type" value="Genomic_DNA"/>
</dbReference>
<feature type="non-terminal residue" evidence="2">
    <location>
        <position position="1"/>
    </location>
</feature>
<dbReference type="PANTHER" id="PTHR15562">
    <property type="entry name" value="TP53-TARGET GENE 5 PROTEIN"/>
    <property type="match status" value="1"/>
</dbReference>
<comment type="caution">
    <text evidence="2">The sequence shown here is derived from an EMBL/GenBank/DDBJ whole genome shotgun (WGS) entry which is preliminary data.</text>
</comment>
<organism evidence="2 3">
    <name type="scientific">Casuarius casuarius</name>
    <name type="common">Southern cassowary</name>
    <name type="synonym">Struthio casuarius</name>
    <dbReference type="NCBI Taxonomy" id="8787"/>
    <lineage>
        <taxon>Eukaryota</taxon>
        <taxon>Metazoa</taxon>
        <taxon>Chordata</taxon>
        <taxon>Craniata</taxon>
        <taxon>Vertebrata</taxon>
        <taxon>Euteleostomi</taxon>
        <taxon>Archelosauria</taxon>
        <taxon>Archosauria</taxon>
        <taxon>Dinosauria</taxon>
        <taxon>Saurischia</taxon>
        <taxon>Theropoda</taxon>
        <taxon>Coelurosauria</taxon>
        <taxon>Aves</taxon>
        <taxon>Palaeognathae</taxon>
        <taxon>Casuariiformes</taxon>
        <taxon>Casuariidae</taxon>
        <taxon>Casuarius</taxon>
    </lineage>
</organism>
<feature type="compositionally biased region" description="Low complexity" evidence="1">
    <location>
        <begin position="73"/>
        <end position="93"/>
    </location>
</feature>
<dbReference type="InterPro" id="IPR029290">
    <property type="entry name" value="TP53TG5"/>
</dbReference>
<protein>
    <submittedName>
        <fullName evidence="2">T53G5 protein</fullName>
    </submittedName>
</protein>
<reference evidence="2 3" key="1">
    <citation type="submission" date="2019-09" db="EMBL/GenBank/DDBJ databases">
        <title>Bird 10,000 Genomes (B10K) Project - Family phase.</title>
        <authorList>
            <person name="Zhang G."/>
        </authorList>
    </citation>
    <scope>NUCLEOTIDE SEQUENCE [LARGE SCALE GENOMIC DNA]</scope>
    <source>
        <strain evidence="2">B10K-LSUMZ-50683</strain>
        <tissue evidence="2">Muscle</tissue>
    </source>
</reference>